<sequence>MRNLLMPRWLRGHCRLSLSRGAVSVLRMGTSRKSAPVVVDRPWSEPPGTAPDELAAQIAATLAAAGGSGLPVYATFADNLVRYFIVTPPGNSARMQDLRAAAEVRFVVLYGESVAGWQLVADWQAGAPFLACAVSRRLHTALQLAVRTERGCLVSASPNFVCAWNRERRRFSADAWPATLHEGALTLGLLADGTRPRLAAVRTLELPADAPPLEWLREQVARVALLDNLPAPSVLHLHGPLLDAWQPRVASSGGAGMTVHWCAADHVVVGPASIGMTAAQRAGSGATP</sequence>
<keyword evidence="2" id="KW-1185">Reference proteome</keyword>
<reference evidence="1 2" key="1">
    <citation type="submission" date="2021-02" db="EMBL/GenBank/DDBJ databases">
        <authorList>
            <person name="Vanwijnsberghe S."/>
        </authorList>
    </citation>
    <scope>NUCLEOTIDE SEQUENCE [LARGE SCALE GENOMIC DNA]</scope>
    <source>
        <strain evidence="1 2">R-69776</strain>
    </source>
</reference>
<protein>
    <submittedName>
        <fullName evidence="1">Uncharacterized protein</fullName>
    </submittedName>
</protein>
<dbReference type="RefSeq" id="WP_200661055.1">
    <property type="nucleotide sequence ID" value="NZ_CAJNAW010000040.1"/>
</dbReference>
<accession>A0ABM8T2P7</accession>
<evidence type="ECO:0000313" key="1">
    <source>
        <dbReference type="EMBL" id="CAE6850269.1"/>
    </source>
</evidence>
<name>A0ABM8T2P7_9BURK</name>
<dbReference type="Proteomes" id="UP000673821">
    <property type="component" value="Unassembled WGS sequence"/>
</dbReference>
<gene>
    <name evidence="1" type="ORF">R69776_07465</name>
</gene>
<proteinExistence type="predicted"/>
<comment type="caution">
    <text evidence="1">The sequence shown here is derived from an EMBL/GenBank/DDBJ whole genome shotgun (WGS) entry which is preliminary data.</text>
</comment>
<evidence type="ECO:0000313" key="2">
    <source>
        <dbReference type="Proteomes" id="UP000673821"/>
    </source>
</evidence>
<dbReference type="EMBL" id="CAJNBH010000035">
    <property type="protein sequence ID" value="CAE6850269.1"/>
    <property type="molecule type" value="Genomic_DNA"/>
</dbReference>
<organism evidence="1 2">
    <name type="scientific">Paraburkholderia nemoris</name>
    <dbReference type="NCBI Taxonomy" id="2793076"/>
    <lineage>
        <taxon>Bacteria</taxon>
        <taxon>Pseudomonadati</taxon>
        <taxon>Pseudomonadota</taxon>
        <taxon>Betaproteobacteria</taxon>
        <taxon>Burkholderiales</taxon>
        <taxon>Burkholderiaceae</taxon>
        <taxon>Paraburkholderia</taxon>
    </lineage>
</organism>